<comment type="caution">
    <text evidence="2">The sequence shown here is derived from an EMBL/GenBank/DDBJ whole genome shotgun (WGS) entry which is preliminary data.</text>
</comment>
<evidence type="ECO:0000313" key="3">
    <source>
        <dbReference type="Proteomes" id="UP000578688"/>
    </source>
</evidence>
<keyword evidence="3" id="KW-1185">Reference proteome</keyword>
<feature type="region of interest" description="Disordered" evidence="1">
    <location>
        <begin position="1"/>
        <end position="37"/>
    </location>
</feature>
<sequence length="255" mass="27208">MIGVRPRHGQVTETGSAVPLHRQQSKPEAQRRRLSPASCARLSAGCSERVGAAESRTPEAQSQRKPVGFRLFWCCSKVAVKTGLERRPALSACHRPHHGRARTIQQRPETDKIVLAIGVFPFTQSPAQLPTVGCMKAQLSRLVTLVVAYCHNTSQGTAMLRLLLASSRLLTPAIDAHGKGCRSSRPCATPAFPGTKLAASGKAVALAAILQKAARLSSLQFCGEPLVAANHGCCLRTSSRGSIHANLFEAPAILL</sequence>
<accession>A0A7Y9XJ67</accession>
<dbReference type="Proteomes" id="UP000578688">
    <property type="component" value="Unassembled WGS sequence"/>
</dbReference>
<name>A0A7Y9XJ67_9GAMM</name>
<proteinExistence type="predicted"/>
<organism evidence="2 3">
    <name type="scientific">Phytopseudomonas flavescens</name>
    <dbReference type="NCBI Taxonomy" id="29435"/>
    <lineage>
        <taxon>Bacteria</taxon>
        <taxon>Pseudomonadati</taxon>
        <taxon>Pseudomonadota</taxon>
        <taxon>Gammaproteobacteria</taxon>
        <taxon>Pseudomonadales</taxon>
        <taxon>Pseudomonadaceae</taxon>
        <taxon>Phytopseudomonas</taxon>
    </lineage>
</organism>
<evidence type="ECO:0000256" key="1">
    <source>
        <dbReference type="SAM" id="MobiDB-lite"/>
    </source>
</evidence>
<reference evidence="2 3" key="1">
    <citation type="submission" date="2020-07" db="EMBL/GenBank/DDBJ databases">
        <title>Genomic analyses of the natural microbiome of Caenorhabditis elegans.</title>
        <authorList>
            <person name="Samuel B."/>
        </authorList>
    </citation>
    <scope>NUCLEOTIDE SEQUENCE [LARGE SCALE GENOMIC DNA]</scope>
    <source>
        <strain evidence="2 3">BIGb0408</strain>
    </source>
</reference>
<dbReference type="EMBL" id="JACBYV010000001">
    <property type="protein sequence ID" value="NYH72401.1"/>
    <property type="molecule type" value="Genomic_DNA"/>
</dbReference>
<evidence type="ECO:0000313" key="2">
    <source>
        <dbReference type="EMBL" id="NYH72401.1"/>
    </source>
</evidence>
<gene>
    <name evidence="2" type="ORF">FHR27_001011</name>
</gene>
<dbReference type="AlphaFoldDB" id="A0A7Y9XJ67"/>
<protein>
    <submittedName>
        <fullName evidence="2">Uncharacterized protein</fullName>
    </submittedName>
</protein>